<dbReference type="GO" id="GO:0005789">
    <property type="term" value="C:endoplasmic reticulum membrane"/>
    <property type="evidence" value="ECO:0007669"/>
    <property type="project" value="TreeGrafter"/>
</dbReference>
<dbReference type="Pfam" id="PF23113">
    <property type="entry name" value="MARCHF6_C"/>
    <property type="match status" value="1"/>
</dbReference>
<feature type="transmembrane region" description="Helical" evidence="11">
    <location>
        <begin position="199"/>
        <end position="221"/>
    </location>
</feature>
<evidence type="ECO:0000256" key="5">
    <source>
        <dbReference type="ARBA" id="ARBA00022679"/>
    </source>
</evidence>
<feature type="domain" description="E3 ubiquitin-protein ligase MARCHF6-like C-terminal" evidence="12">
    <location>
        <begin position="722"/>
        <end position="896"/>
    </location>
</feature>
<dbReference type="EMBL" id="GGLE01004681">
    <property type="protein sequence ID" value="MBY08807.1"/>
    <property type="molecule type" value="Transcribed_RNA"/>
</dbReference>
<feature type="region of interest" description="Disordered" evidence="10">
    <location>
        <begin position="491"/>
        <end position="567"/>
    </location>
</feature>
<keyword evidence="7" id="KW-0833">Ubl conjugation pathway</keyword>
<keyword evidence="6 11" id="KW-0812">Transmembrane</keyword>
<dbReference type="GO" id="GO:0036503">
    <property type="term" value="P:ERAD pathway"/>
    <property type="evidence" value="ECO:0007669"/>
    <property type="project" value="TreeGrafter"/>
</dbReference>
<reference evidence="13" key="1">
    <citation type="submission" date="2018-03" db="EMBL/GenBank/DDBJ databases">
        <title>The relapsing fever spirochete Borrelia turicatae persists in the highly oxidative environment of its soft-bodied tick vector.</title>
        <authorList>
            <person name="Bourret T.J."/>
            <person name="Boyle W.K."/>
            <person name="Valenzuela J.G."/>
            <person name="Oliveira F."/>
            <person name="Lopez J.E."/>
        </authorList>
    </citation>
    <scope>NUCLEOTIDE SEQUENCE</scope>
    <source>
        <strain evidence="13">Kansas strain/isolate</strain>
        <tissue evidence="13">Salivary glands</tissue>
    </source>
</reference>
<feature type="transmembrane region" description="Helical" evidence="11">
    <location>
        <begin position="739"/>
        <end position="763"/>
    </location>
</feature>
<feature type="transmembrane region" description="Helical" evidence="11">
    <location>
        <begin position="274"/>
        <end position="303"/>
    </location>
</feature>
<feature type="transmembrane region" description="Helical" evidence="11">
    <location>
        <begin position="867"/>
        <end position="885"/>
    </location>
</feature>
<evidence type="ECO:0000256" key="7">
    <source>
        <dbReference type="ARBA" id="ARBA00022786"/>
    </source>
</evidence>
<feature type="transmembrane region" description="Helical" evidence="11">
    <location>
        <begin position="609"/>
        <end position="634"/>
    </location>
</feature>
<organism evidence="13">
    <name type="scientific">Ornithodoros turicata</name>
    <dbReference type="NCBI Taxonomy" id="34597"/>
    <lineage>
        <taxon>Eukaryota</taxon>
        <taxon>Metazoa</taxon>
        <taxon>Ecdysozoa</taxon>
        <taxon>Arthropoda</taxon>
        <taxon>Chelicerata</taxon>
        <taxon>Arachnida</taxon>
        <taxon>Acari</taxon>
        <taxon>Parasitiformes</taxon>
        <taxon>Ixodida</taxon>
        <taxon>Ixodoidea</taxon>
        <taxon>Argasidae</taxon>
        <taxon>Ornithodorinae</taxon>
        <taxon>Ornithodoros</taxon>
    </lineage>
</organism>
<evidence type="ECO:0000256" key="1">
    <source>
        <dbReference type="ARBA" id="ARBA00000900"/>
    </source>
</evidence>
<dbReference type="InterPro" id="IPR056521">
    <property type="entry name" value="MARCHF6-like_C"/>
</dbReference>
<keyword evidence="9 11" id="KW-0472">Membrane</keyword>
<evidence type="ECO:0000259" key="12">
    <source>
        <dbReference type="Pfam" id="PF23113"/>
    </source>
</evidence>
<feature type="compositionally biased region" description="Low complexity" evidence="10">
    <location>
        <begin position="491"/>
        <end position="506"/>
    </location>
</feature>
<comment type="catalytic activity">
    <reaction evidence="1">
        <text>S-ubiquitinyl-[E2 ubiquitin-conjugating enzyme]-L-cysteine + [acceptor protein]-L-lysine = [E2 ubiquitin-conjugating enzyme]-L-cysteine + N(6)-ubiquitinyl-[acceptor protein]-L-lysine.</text>
        <dbReference type="EC" id="2.3.2.27"/>
    </reaction>
</comment>
<evidence type="ECO:0000256" key="2">
    <source>
        <dbReference type="ARBA" id="ARBA00004141"/>
    </source>
</evidence>
<evidence type="ECO:0000256" key="6">
    <source>
        <dbReference type="ARBA" id="ARBA00022692"/>
    </source>
</evidence>
<sequence length="927" mass="101196">MPKRLPIRDIVSGLLSSLGTAIRYWLHYTVVAFAWLGIVPLTACRIYRCLFTGSVSSLLTLPLDMLSTENLLSDSFYGCCIVTCTLCAFISLVWLREQVIHGEGPDWLGPDPDLVQHPDVAEDAAGAEHAAGDGNGVVGAVQPPGPVAEDAPHADAPDANNGAQDDVNWNPIEWDRAAEELTWERLLGLDGSLVFLEHVFWVVSLNTLFILVFAFCPYHIGQFAILGFRLKEYVTASQFEGLLTALVGYVVAGCTLVLLHKLASLALLWRTQRLLGLCYVVVKVALLSVVEIGLFPLVCGWWLDVCSLTMFEATLSDREASFRLAPGTSMFIHWLVGMVYVFYFASFVLLLREVLRPGLLWFLKNLNDPDFNPIQEMIHLPILQHVRRFLVSLVIFGTTVLLMVWVPVRAIQWILPGFLPYHVTISSDTPTQELSLELILLQVVLPALLEQGHTKQWLKAMVRTWCLAVSYILDLRSYLLGDVPLTLANEAGGRENNNNGNVGAQNIPPDEGGAGDIGEGSRQQEAPLAAALPGSDGDHDAAAEARAADVDEHGHEEQANNEEEEGDAGFQRGVLAAAHQALLQGVVAGGGSTVGFQAYKKPSLFPLRIALLLVLICISLTTASLVLLTLPVFVGRLLMSISLGASTAAVVPTVTTVAASTAGGAAAGAAAAAGTTGIGVASTVVGSGRVHEFYTTACGLYTCWVLLRFLTLLCSWLPKGWNAIMAKLRSWLLISLKSLMAMTLLLGLIPLLMGLLFDLIIIIPLRVPLNSTPLFYLWHDWALGVLHTKIICAITLMGPNWWLKRVIEEVYHDGLRNINLYLIVTELVLPVVEALGLSLTIPYIVSCSLVPVFGATEEMQNLVLRRIYPSLLAICVLTAFVVFQVRQFCRLYEHIKNDKYLVGRRLVNYEHRRAPAFVAPPPTAASS</sequence>
<evidence type="ECO:0000256" key="8">
    <source>
        <dbReference type="ARBA" id="ARBA00022989"/>
    </source>
</evidence>
<feature type="region of interest" description="Disordered" evidence="10">
    <location>
        <begin position="141"/>
        <end position="167"/>
    </location>
</feature>
<evidence type="ECO:0000256" key="4">
    <source>
        <dbReference type="ARBA" id="ARBA00012483"/>
    </source>
</evidence>
<feature type="transmembrane region" description="Helical" evidence="11">
    <location>
        <begin position="389"/>
        <end position="414"/>
    </location>
</feature>
<dbReference type="GO" id="GO:0061630">
    <property type="term" value="F:ubiquitin protein ligase activity"/>
    <property type="evidence" value="ECO:0007669"/>
    <property type="project" value="UniProtKB-EC"/>
</dbReference>
<dbReference type="PANTHER" id="PTHR13145">
    <property type="entry name" value="SSM4 PROTEIN"/>
    <property type="match status" value="1"/>
</dbReference>
<feature type="transmembrane region" description="Helical" evidence="11">
    <location>
        <begin position="75"/>
        <end position="95"/>
    </location>
</feature>
<proteinExistence type="predicted"/>
<feature type="compositionally biased region" description="Basic and acidic residues" evidence="10">
    <location>
        <begin position="536"/>
        <end position="558"/>
    </location>
</feature>
<protein>
    <recommendedName>
        <fullName evidence="4">RING-type E3 ubiquitin transferase</fullName>
        <ecNumber evidence="4">2.3.2.27</ecNumber>
    </recommendedName>
</protein>
<evidence type="ECO:0000256" key="9">
    <source>
        <dbReference type="ARBA" id="ARBA00023136"/>
    </source>
</evidence>
<keyword evidence="5" id="KW-0808">Transferase</keyword>
<comment type="subcellular location">
    <subcellularLocation>
        <location evidence="2">Membrane</location>
        <topology evidence="2">Multi-pass membrane protein</topology>
    </subcellularLocation>
</comment>
<feature type="transmembrane region" description="Helical" evidence="11">
    <location>
        <begin position="775"/>
        <end position="797"/>
    </location>
</feature>
<feature type="transmembrane region" description="Helical" evidence="11">
    <location>
        <begin position="22"/>
        <end position="39"/>
    </location>
</feature>
<evidence type="ECO:0000256" key="11">
    <source>
        <dbReference type="SAM" id="Phobius"/>
    </source>
</evidence>
<comment type="pathway">
    <text evidence="3">Protein modification; protein ubiquitination.</text>
</comment>
<name>A0A2R5LHL2_9ACAR</name>
<accession>A0A2R5LHL2</accession>
<dbReference type="AlphaFoldDB" id="A0A2R5LHL2"/>
<evidence type="ECO:0000313" key="13">
    <source>
        <dbReference type="EMBL" id="MBY08807.1"/>
    </source>
</evidence>
<evidence type="ECO:0000256" key="10">
    <source>
        <dbReference type="SAM" id="MobiDB-lite"/>
    </source>
</evidence>
<feature type="transmembrane region" description="Helical" evidence="11">
    <location>
        <begin position="331"/>
        <end position="351"/>
    </location>
</feature>
<keyword evidence="8 11" id="KW-1133">Transmembrane helix</keyword>
<feature type="transmembrane region" description="Helical" evidence="11">
    <location>
        <begin position="818"/>
        <end position="845"/>
    </location>
</feature>
<evidence type="ECO:0000256" key="3">
    <source>
        <dbReference type="ARBA" id="ARBA00004906"/>
    </source>
</evidence>
<dbReference type="PANTHER" id="PTHR13145:SF0">
    <property type="entry name" value="E3 UBIQUITIN-PROTEIN LIGASE MARCHF6"/>
    <property type="match status" value="1"/>
</dbReference>
<dbReference type="EC" id="2.3.2.27" evidence="4"/>
<feature type="transmembrane region" description="Helical" evidence="11">
    <location>
        <begin position="241"/>
        <end position="262"/>
    </location>
</feature>